<accession>A0ACB7THX7</accession>
<organism evidence="1 2">
    <name type="scientific">Hyalomma asiaticum</name>
    <name type="common">Tick</name>
    <dbReference type="NCBI Taxonomy" id="266040"/>
    <lineage>
        <taxon>Eukaryota</taxon>
        <taxon>Metazoa</taxon>
        <taxon>Ecdysozoa</taxon>
        <taxon>Arthropoda</taxon>
        <taxon>Chelicerata</taxon>
        <taxon>Arachnida</taxon>
        <taxon>Acari</taxon>
        <taxon>Parasitiformes</taxon>
        <taxon>Ixodida</taxon>
        <taxon>Ixodoidea</taxon>
        <taxon>Ixodidae</taxon>
        <taxon>Hyalomminae</taxon>
        <taxon>Hyalomma</taxon>
    </lineage>
</organism>
<comment type="caution">
    <text evidence="1">The sequence shown here is derived from an EMBL/GenBank/DDBJ whole genome shotgun (WGS) entry which is preliminary data.</text>
</comment>
<reference evidence="1" key="1">
    <citation type="submission" date="2020-05" db="EMBL/GenBank/DDBJ databases">
        <title>Large-scale comparative analyses of tick genomes elucidate their genetic diversity and vector capacities.</title>
        <authorList>
            <person name="Jia N."/>
            <person name="Wang J."/>
            <person name="Shi W."/>
            <person name="Du L."/>
            <person name="Sun Y."/>
            <person name="Zhan W."/>
            <person name="Jiang J."/>
            <person name="Wang Q."/>
            <person name="Zhang B."/>
            <person name="Ji P."/>
            <person name="Sakyi L.B."/>
            <person name="Cui X."/>
            <person name="Yuan T."/>
            <person name="Jiang B."/>
            <person name="Yang W."/>
            <person name="Lam T.T.-Y."/>
            <person name="Chang Q."/>
            <person name="Ding S."/>
            <person name="Wang X."/>
            <person name="Zhu J."/>
            <person name="Ruan X."/>
            <person name="Zhao L."/>
            <person name="Wei J."/>
            <person name="Que T."/>
            <person name="Du C."/>
            <person name="Cheng J."/>
            <person name="Dai P."/>
            <person name="Han X."/>
            <person name="Huang E."/>
            <person name="Gao Y."/>
            <person name="Liu J."/>
            <person name="Shao H."/>
            <person name="Ye R."/>
            <person name="Li L."/>
            <person name="Wei W."/>
            <person name="Wang X."/>
            <person name="Wang C."/>
            <person name="Yang T."/>
            <person name="Huo Q."/>
            <person name="Li W."/>
            <person name="Guo W."/>
            <person name="Chen H."/>
            <person name="Zhou L."/>
            <person name="Ni X."/>
            <person name="Tian J."/>
            <person name="Zhou Y."/>
            <person name="Sheng Y."/>
            <person name="Liu T."/>
            <person name="Pan Y."/>
            <person name="Xia L."/>
            <person name="Li J."/>
            <person name="Zhao F."/>
            <person name="Cao W."/>
        </authorList>
    </citation>
    <scope>NUCLEOTIDE SEQUENCE</scope>
    <source>
        <strain evidence="1">Hyas-2018</strain>
    </source>
</reference>
<proteinExistence type="predicted"/>
<dbReference type="Proteomes" id="UP000821845">
    <property type="component" value="Chromosome 1"/>
</dbReference>
<evidence type="ECO:0000313" key="1">
    <source>
        <dbReference type="EMBL" id="KAH6946540.1"/>
    </source>
</evidence>
<protein>
    <submittedName>
        <fullName evidence="1">Uncharacterized protein</fullName>
    </submittedName>
</protein>
<gene>
    <name evidence="1" type="ORF">HPB50_013851</name>
</gene>
<name>A0ACB7THX7_HYAAI</name>
<keyword evidence="2" id="KW-1185">Reference proteome</keyword>
<dbReference type="EMBL" id="CM023481">
    <property type="protein sequence ID" value="KAH6946540.1"/>
    <property type="molecule type" value="Genomic_DNA"/>
</dbReference>
<evidence type="ECO:0000313" key="2">
    <source>
        <dbReference type="Proteomes" id="UP000821845"/>
    </source>
</evidence>
<sequence length="83" mass="8644">MGIPAVTVPGRVLAAWATSLNLSHPWNAGLPVWLSLLGTSLSDASSGASDLPQFLSVPTCWQARYPSFDINIVCTAASSESAL</sequence>